<dbReference type="HOGENOM" id="CLU_370702_0_0_1"/>
<evidence type="ECO:0000313" key="2">
    <source>
        <dbReference type="EMBL" id="EAR94561.2"/>
    </source>
</evidence>
<evidence type="ECO:0000313" key="3">
    <source>
        <dbReference type="Proteomes" id="UP000009168"/>
    </source>
</evidence>
<evidence type="ECO:0000256" key="1">
    <source>
        <dbReference type="SAM" id="MobiDB-lite"/>
    </source>
</evidence>
<dbReference type="KEGG" id="tet:TTHERM_00052560"/>
<protein>
    <submittedName>
        <fullName evidence="2">Uncharacterized protein</fullName>
    </submittedName>
</protein>
<dbReference type="EMBL" id="GG662712">
    <property type="protein sequence ID" value="EAR94561.2"/>
    <property type="molecule type" value="Genomic_DNA"/>
</dbReference>
<organism evidence="2 3">
    <name type="scientific">Tetrahymena thermophila (strain SB210)</name>
    <dbReference type="NCBI Taxonomy" id="312017"/>
    <lineage>
        <taxon>Eukaryota</taxon>
        <taxon>Sar</taxon>
        <taxon>Alveolata</taxon>
        <taxon>Ciliophora</taxon>
        <taxon>Intramacronucleata</taxon>
        <taxon>Oligohymenophorea</taxon>
        <taxon>Hymenostomatida</taxon>
        <taxon>Tetrahymenina</taxon>
        <taxon>Tetrahymenidae</taxon>
        <taxon>Tetrahymena</taxon>
    </lineage>
</organism>
<dbReference type="Proteomes" id="UP000009168">
    <property type="component" value="Unassembled WGS sequence"/>
</dbReference>
<dbReference type="RefSeq" id="XP_001014952.2">
    <property type="nucleotide sequence ID" value="XM_001014952.2"/>
</dbReference>
<dbReference type="GeneID" id="7843963"/>
<gene>
    <name evidence="2" type="ORF">TTHERM_00052560</name>
</gene>
<accession>Q23CT4</accession>
<reference evidence="3" key="1">
    <citation type="journal article" date="2006" name="PLoS Biol.">
        <title>Macronuclear genome sequence of the ciliate Tetrahymena thermophila, a model eukaryote.</title>
        <authorList>
            <person name="Eisen J.A."/>
            <person name="Coyne R.S."/>
            <person name="Wu M."/>
            <person name="Wu D."/>
            <person name="Thiagarajan M."/>
            <person name="Wortman J.R."/>
            <person name="Badger J.H."/>
            <person name="Ren Q."/>
            <person name="Amedeo P."/>
            <person name="Jones K.M."/>
            <person name="Tallon L.J."/>
            <person name="Delcher A.L."/>
            <person name="Salzberg S.L."/>
            <person name="Silva J.C."/>
            <person name="Haas B.J."/>
            <person name="Majoros W.H."/>
            <person name="Farzad M."/>
            <person name="Carlton J.M."/>
            <person name="Smith R.K. Jr."/>
            <person name="Garg J."/>
            <person name="Pearlman R.E."/>
            <person name="Karrer K.M."/>
            <person name="Sun L."/>
            <person name="Manning G."/>
            <person name="Elde N.C."/>
            <person name="Turkewitz A.P."/>
            <person name="Asai D.J."/>
            <person name="Wilkes D.E."/>
            <person name="Wang Y."/>
            <person name="Cai H."/>
            <person name="Collins K."/>
            <person name="Stewart B.A."/>
            <person name="Lee S.R."/>
            <person name="Wilamowska K."/>
            <person name="Weinberg Z."/>
            <person name="Ruzzo W.L."/>
            <person name="Wloga D."/>
            <person name="Gaertig J."/>
            <person name="Frankel J."/>
            <person name="Tsao C.-C."/>
            <person name="Gorovsky M.A."/>
            <person name="Keeling P.J."/>
            <person name="Waller R.F."/>
            <person name="Patron N.J."/>
            <person name="Cherry J.M."/>
            <person name="Stover N.A."/>
            <person name="Krieger C.J."/>
            <person name="del Toro C."/>
            <person name="Ryder H.F."/>
            <person name="Williamson S.C."/>
            <person name="Barbeau R.A."/>
            <person name="Hamilton E.P."/>
            <person name="Orias E."/>
        </authorList>
    </citation>
    <scope>NUCLEOTIDE SEQUENCE [LARGE SCALE GENOMIC DNA]</scope>
    <source>
        <strain evidence="3">SB210</strain>
    </source>
</reference>
<feature type="region of interest" description="Disordered" evidence="1">
    <location>
        <begin position="321"/>
        <end position="340"/>
    </location>
</feature>
<dbReference type="InParanoid" id="Q23CT4"/>
<proteinExistence type="predicted"/>
<keyword evidence="3" id="KW-1185">Reference proteome</keyword>
<dbReference type="OrthoDB" id="300604at2759"/>
<sequence>MSLDLSNYSQMQQYYIQKKLPEFSSIPQHPKQIKNHQYYNDNTNIWNNRAQTANKNYAFYHQQIDQGKPIIQKMKDKEVVDRLIQEECRKDFIITQKQIDRQRLQSRKQERLALQLESMQDIVNKDGKEINSFLELTTHPSNINSMSINNMVYVKSSAQQNQNPLLGRAPYQWNKLNQTSEKYIKQAINPKIIQKDEEAVHSIANRIQQDNEVDILKQQSFSKIHLQTRQMFLQQHQKNVDFEKKCGLIPQEKPIVIIQSKINKQTLAPLAKKLVSSMSAKQLVVRSPNLNEGYNQEYQIEKVNQQQAFSSEQDLIKENQNQRQNIATPETLREDAQNSARKNVYVQQKSPNKSQPIQIMLNQNTNDIHKNLQYSTLPYQEETENRQNDSIIIQYNDKNNQQTKQQVDQINFGDEKEQIALKNRRKSSMAKESDQSEIHSILKMNVQNMAVNAKSQRAGSFYQEQKQLNNNKNVGNQIDQFATDREFLTSAESHNKKQVNFQANVNQVVQIDNQRETHNNVVFAQKNLDDIQQPANNYKTRRIDELAQPKVEFAPKEFLDRSEYKGLLTTELNNVNVNSDTEFARMMMLNSQIVNSHINNSQRPSTRQSKISRITQTNTNTFSFVRPSTTASGTRSIIYKNPQNISTSNLQANDFYFASSSVPYNSCVNSTSNKIHSTKDIHKMNAESTLLIDQKNELLSEINNFEKKYQFVKENRVGFSKSNLMKFQQKETFMSAKSALGQK</sequence>
<dbReference type="AlphaFoldDB" id="Q23CT4"/>
<name>Q23CT4_TETTS</name>
<dbReference type="eggNOG" id="ENOG502SUYA">
    <property type="taxonomic scope" value="Eukaryota"/>
</dbReference>